<dbReference type="PANTHER" id="PTHR11359:SF14">
    <property type="entry name" value="AMP DEAMINASE"/>
    <property type="match status" value="1"/>
</dbReference>
<dbReference type="Proteomes" id="UP001642360">
    <property type="component" value="Unassembled WGS sequence"/>
</dbReference>
<dbReference type="InterPro" id="IPR006329">
    <property type="entry name" value="AMPD"/>
</dbReference>
<dbReference type="SUPFAM" id="SSF51556">
    <property type="entry name" value="Metallo-dependent hydrolases"/>
    <property type="match status" value="1"/>
</dbReference>
<evidence type="ECO:0000313" key="5">
    <source>
        <dbReference type="Proteomes" id="UP001642360"/>
    </source>
</evidence>
<keyword evidence="3" id="KW-0862">Zinc</keyword>
<feature type="binding site" evidence="2">
    <location>
        <begin position="91"/>
        <end position="94"/>
    </location>
    <ligand>
        <name>substrate</name>
    </ligand>
</feature>
<proteinExistence type="inferred from homology"/>
<evidence type="ECO:0008006" key="6">
    <source>
        <dbReference type="Google" id="ProtNLM"/>
    </source>
</evidence>
<dbReference type="Pfam" id="PF19326">
    <property type="entry name" value="AMP_deaminase"/>
    <property type="match status" value="1"/>
</dbReference>
<evidence type="ECO:0000313" key="4">
    <source>
        <dbReference type="EMBL" id="CAK9172689.1"/>
    </source>
</evidence>
<name>A0ABC8TTC1_9AQUA</name>
<comment type="similarity">
    <text evidence="1">Belongs to the metallo-dependent hydrolases superfamily. Adenosine and AMP deaminases family.</text>
</comment>
<dbReference type="AlphaFoldDB" id="A0ABC8TTC1"/>
<comment type="cofactor">
    <cofactor evidence="3">
        <name>Zn(2+)</name>
        <dbReference type="ChEBI" id="CHEBI:29105"/>
    </cofactor>
    <text evidence="3">Binds 1 zinc ion per subunit.</text>
</comment>
<gene>
    <name evidence="4" type="ORF">ILEXP_LOCUS42358</name>
</gene>
<reference evidence="4 5" key="1">
    <citation type="submission" date="2024-02" db="EMBL/GenBank/DDBJ databases">
        <authorList>
            <person name="Vignale AGUSTIN F."/>
            <person name="Sosa J E."/>
            <person name="Modenutti C."/>
        </authorList>
    </citation>
    <scope>NUCLEOTIDE SEQUENCE [LARGE SCALE GENOMIC DNA]</scope>
</reference>
<feature type="binding site" evidence="3">
    <location>
        <position position="90"/>
    </location>
    <ligand>
        <name>Zn(2+)</name>
        <dbReference type="ChEBI" id="CHEBI:29105"/>
        <note>catalytic</note>
    </ligand>
</feature>
<protein>
    <recommendedName>
        <fullName evidence="6">AMP deaminase</fullName>
    </recommendedName>
</protein>
<dbReference type="Gene3D" id="3.20.20.140">
    <property type="entry name" value="Metal-dependent hydrolases"/>
    <property type="match status" value="2"/>
</dbReference>
<sequence>MLIKGHLLRFYVDLDSILTDDCNLETFWDVGGFDLVDDESKAERRPTKHMPKPVELTNEFNPAYSYYAYYCYANLYTLNKRGLNVSLFMDDPLQIHLTKEPLVEEYNVATKLWKLSSCDLCEIAINSVYQSRFSHQAKAMPPICVYFWRVFEAWLAIGGTSLPAEEFVNYTNRSNVNLVEAFRNMRPGANATNMISIELRAAMDSQNRSYAASGSVPPALGPLQAV</sequence>
<dbReference type="PANTHER" id="PTHR11359">
    <property type="entry name" value="AMP DEAMINASE"/>
    <property type="match status" value="1"/>
</dbReference>
<evidence type="ECO:0000256" key="1">
    <source>
        <dbReference type="ARBA" id="ARBA00006676"/>
    </source>
</evidence>
<comment type="caution">
    <text evidence="4">The sequence shown here is derived from an EMBL/GenBank/DDBJ whole genome shotgun (WGS) entry which is preliminary data.</text>
</comment>
<dbReference type="EMBL" id="CAUOFW020006046">
    <property type="protein sequence ID" value="CAK9172689.1"/>
    <property type="molecule type" value="Genomic_DNA"/>
</dbReference>
<dbReference type="InterPro" id="IPR032466">
    <property type="entry name" value="Metal_Hydrolase"/>
</dbReference>
<organism evidence="4 5">
    <name type="scientific">Ilex paraguariensis</name>
    <name type="common">yerba mate</name>
    <dbReference type="NCBI Taxonomy" id="185542"/>
    <lineage>
        <taxon>Eukaryota</taxon>
        <taxon>Viridiplantae</taxon>
        <taxon>Streptophyta</taxon>
        <taxon>Embryophyta</taxon>
        <taxon>Tracheophyta</taxon>
        <taxon>Spermatophyta</taxon>
        <taxon>Magnoliopsida</taxon>
        <taxon>eudicotyledons</taxon>
        <taxon>Gunneridae</taxon>
        <taxon>Pentapetalae</taxon>
        <taxon>asterids</taxon>
        <taxon>campanulids</taxon>
        <taxon>Aquifoliales</taxon>
        <taxon>Aquifoliaceae</taxon>
        <taxon>Ilex</taxon>
    </lineage>
</organism>
<keyword evidence="3" id="KW-0479">Metal-binding</keyword>
<evidence type="ECO:0000256" key="2">
    <source>
        <dbReference type="PIRSR" id="PIRSR606329-2"/>
    </source>
</evidence>
<keyword evidence="5" id="KW-1185">Reference proteome</keyword>
<evidence type="ECO:0000256" key="3">
    <source>
        <dbReference type="PIRSR" id="PIRSR606329-3"/>
    </source>
</evidence>
<accession>A0ABC8TTC1</accession>